<protein>
    <submittedName>
        <fullName evidence="4">Uncharacterized protein LOC108742195 isoform X1</fullName>
    </submittedName>
</protein>
<feature type="compositionally biased region" description="Polar residues" evidence="1">
    <location>
        <begin position="1460"/>
        <end position="1496"/>
    </location>
</feature>
<dbReference type="SMART" id="SM00325">
    <property type="entry name" value="RhoGEF"/>
    <property type="match status" value="1"/>
</dbReference>
<evidence type="ECO:0000256" key="1">
    <source>
        <dbReference type="SAM" id="MobiDB-lite"/>
    </source>
</evidence>
<accession>A0A7F5R016</accession>
<dbReference type="RefSeq" id="XP_025830941.1">
    <property type="nucleotide sequence ID" value="XM_025975156.1"/>
</dbReference>
<feature type="region of interest" description="Disordered" evidence="1">
    <location>
        <begin position="423"/>
        <end position="445"/>
    </location>
</feature>
<dbReference type="PANTHER" id="PTHR13217:SF11">
    <property type="entry name" value="PLECKSTRIN HOMOLOGY DOMAIN-CONTAINING FAMILY G MEMBER 5"/>
    <property type="match status" value="1"/>
</dbReference>
<reference evidence="4" key="1">
    <citation type="submission" date="2025-08" db="UniProtKB">
        <authorList>
            <consortium name="RefSeq"/>
        </authorList>
    </citation>
    <scope>IDENTIFICATION</scope>
    <source>
        <tissue evidence="4">Entire body</tissue>
    </source>
</reference>
<dbReference type="SUPFAM" id="SSF48065">
    <property type="entry name" value="DBL homology domain (DH-domain)"/>
    <property type="match status" value="1"/>
</dbReference>
<organism evidence="3 4">
    <name type="scientific">Agrilus planipennis</name>
    <name type="common">Emerald ash borer</name>
    <name type="synonym">Agrilus marcopoli</name>
    <dbReference type="NCBI Taxonomy" id="224129"/>
    <lineage>
        <taxon>Eukaryota</taxon>
        <taxon>Metazoa</taxon>
        <taxon>Ecdysozoa</taxon>
        <taxon>Arthropoda</taxon>
        <taxon>Hexapoda</taxon>
        <taxon>Insecta</taxon>
        <taxon>Pterygota</taxon>
        <taxon>Neoptera</taxon>
        <taxon>Endopterygota</taxon>
        <taxon>Coleoptera</taxon>
        <taxon>Polyphaga</taxon>
        <taxon>Elateriformia</taxon>
        <taxon>Buprestoidea</taxon>
        <taxon>Buprestidae</taxon>
        <taxon>Agrilinae</taxon>
        <taxon>Agrilus</taxon>
    </lineage>
</organism>
<feature type="compositionally biased region" description="Basic and acidic residues" evidence="1">
    <location>
        <begin position="1654"/>
        <end position="1663"/>
    </location>
</feature>
<dbReference type="GO" id="GO:0043542">
    <property type="term" value="P:endothelial cell migration"/>
    <property type="evidence" value="ECO:0007669"/>
    <property type="project" value="TreeGrafter"/>
</dbReference>
<feature type="domain" description="DH" evidence="2">
    <location>
        <begin position="1042"/>
        <end position="1234"/>
    </location>
</feature>
<dbReference type="InParanoid" id="A0A7F5R016"/>
<gene>
    <name evidence="4" type="primary">LOC108742195</name>
</gene>
<feature type="region of interest" description="Disordered" evidence="1">
    <location>
        <begin position="1654"/>
        <end position="1702"/>
    </location>
</feature>
<feature type="compositionally biased region" description="Low complexity" evidence="1">
    <location>
        <begin position="928"/>
        <end position="948"/>
    </location>
</feature>
<dbReference type="InterPro" id="IPR000219">
    <property type="entry name" value="DH_dom"/>
</dbReference>
<feature type="region of interest" description="Disordered" evidence="1">
    <location>
        <begin position="184"/>
        <end position="205"/>
    </location>
</feature>
<dbReference type="SUPFAM" id="SSF50729">
    <property type="entry name" value="PH domain-like"/>
    <property type="match status" value="1"/>
</dbReference>
<dbReference type="Gene3D" id="1.20.900.10">
    <property type="entry name" value="Dbl homology (DH) domain"/>
    <property type="match status" value="1"/>
</dbReference>
<dbReference type="SMART" id="SM00233">
    <property type="entry name" value="PH"/>
    <property type="match status" value="1"/>
</dbReference>
<dbReference type="Gene3D" id="2.30.29.30">
    <property type="entry name" value="Pleckstrin-homology domain (PH domain)/Phosphotyrosine-binding domain (PTB)"/>
    <property type="match status" value="1"/>
</dbReference>
<feature type="region of interest" description="Disordered" evidence="1">
    <location>
        <begin position="717"/>
        <end position="738"/>
    </location>
</feature>
<dbReference type="GO" id="GO:0005886">
    <property type="term" value="C:plasma membrane"/>
    <property type="evidence" value="ECO:0007669"/>
    <property type="project" value="TreeGrafter"/>
</dbReference>
<evidence type="ECO:0000259" key="2">
    <source>
        <dbReference type="PROSITE" id="PS50010"/>
    </source>
</evidence>
<dbReference type="Pfam" id="PF00621">
    <property type="entry name" value="RhoGEF"/>
    <property type="match status" value="1"/>
</dbReference>
<feature type="region of interest" description="Disordered" evidence="1">
    <location>
        <begin position="466"/>
        <end position="499"/>
    </location>
</feature>
<dbReference type="CDD" id="cd13244">
    <property type="entry name" value="PH_PLEKHG5_G6"/>
    <property type="match status" value="1"/>
</dbReference>
<feature type="region of interest" description="Disordered" evidence="1">
    <location>
        <begin position="1596"/>
        <end position="1620"/>
    </location>
</feature>
<dbReference type="CDD" id="cd00160">
    <property type="entry name" value="RhoGEF"/>
    <property type="match status" value="1"/>
</dbReference>
<feature type="compositionally biased region" description="Low complexity" evidence="1">
    <location>
        <begin position="434"/>
        <end position="444"/>
    </location>
</feature>
<dbReference type="FunCoup" id="A0A7F5R016">
    <property type="interactions" value="16"/>
</dbReference>
<dbReference type="GO" id="GO:0030139">
    <property type="term" value="C:endocytic vesicle"/>
    <property type="evidence" value="ECO:0007669"/>
    <property type="project" value="TreeGrafter"/>
</dbReference>
<dbReference type="KEGG" id="apln:108742195"/>
<dbReference type="GeneID" id="108742195"/>
<dbReference type="PROSITE" id="PS50010">
    <property type="entry name" value="DH_2"/>
    <property type="match status" value="1"/>
</dbReference>
<dbReference type="InterPro" id="IPR035899">
    <property type="entry name" value="DBL_dom_sf"/>
</dbReference>
<feature type="region of interest" description="Disordered" evidence="1">
    <location>
        <begin position="1458"/>
        <end position="1503"/>
    </location>
</feature>
<feature type="compositionally biased region" description="Low complexity" evidence="1">
    <location>
        <begin position="1607"/>
        <end position="1619"/>
    </location>
</feature>
<feature type="compositionally biased region" description="Basic and acidic residues" evidence="1">
    <location>
        <begin position="423"/>
        <end position="433"/>
    </location>
</feature>
<name>A0A7F5R016_AGRPL</name>
<dbReference type="InterPro" id="IPR001849">
    <property type="entry name" value="PH_domain"/>
</dbReference>
<feature type="compositionally biased region" description="Polar residues" evidence="1">
    <location>
        <begin position="184"/>
        <end position="202"/>
    </location>
</feature>
<keyword evidence="3" id="KW-1185">Reference proteome</keyword>
<dbReference type="GO" id="GO:0005085">
    <property type="term" value="F:guanyl-nucleotide exchange factor activity"/>
    <property type="evidence" value="ECO:0007669"/>
    <property type="project" value="InterPro"/>
</dbReference>
<feature type="compositionally biased region" description="Basic and acidic residues" evidence="1">
    <location>
        <begin position="786"/>
        <end position="796"/>
    </location>
</feature>
<evidence type="ECO:0000313" key="3">
    <source>
        <dbReference type="Proteomes" id="UP000192223"/>
    </source>
</evidence>
<feature type="region of interest" description="Disordered" evidence="1">
    <location>
        <begin position="595"/>
        <end position="619"/>
    </location>
</feature>
<proteinExistence type="predicted"/>
<feature type="compositionally biased region" description="Basic and acidic residues" evidence="1">
    <location>
        <begin position="1672"/>
        <end position="1683"/>
    </location>
</feature>
<dbReference type="InterPro" id="IPR040181">
    <property type="entry name" value="PKHG5/7"/>
</dbReference>
<dbReference type="PANTHER" id="PTHR13217">
    <property type="entry name" value="PLECKSTRIN HOMOLOGY DOMAIN-CONTAINING FAMILY G MEMBER 7"/>
    <property type="match status" value="1"/>
</dbReference>
<dbReference type="GO" id="GO:0007266">
    <property type="term" value="P:Rho protein signal transduction"/>
    <property type="evidence" value="ECO:0007669"/>
    <property type="project" value="TreeGrafter"/>
</dbReference>
<evidence type="ECO:0000313" key="4">
    <source>
        <dbReference type="RefSeq" id="XP_025830941.1"/>
    </source>
</evidence>
<dbReference type="OrthoDB" id="5585231at2759"/>
<feature type="region of interest" description="Disordered" evidence="1">
    <location>
        <begin position="921"/>
        <end position="948"/>
    </location>
</feature>
<feature type="compositionally biased region" description="Basic and acidic residues" evidence="1">
    <location>
        <begin position="466"/>
        <end position="495"/>
    </location>
</feature>
<dbReference type="InterPro" id="IPR011993">
    <property type="entry name" value="PH-like_dom_sf"/>
</dbReference>
<sequence>MTSDEKLSEEVVSVNRDVSSLEAIKDTCQKSATCNVAEIVNEEGIEEKPDQDFSKLSESEQIANDILQSIIASTFWSLETHSSTDNFSFEEKCSYIDDSGIDMTDNYPIPTECREPKNFCAEEKSESALKKMMPYTVFTDNNINNMYGEVKFRRRSNSCQERTSDDFKNVNRKTSIVGDDFEQFSNRKSTSSDSIGNSNRGSLYSVEEYDEEENEEYIINNNNNRHRDPNKISPISAVNTVLVNNSTATVEKEKQKENKARKKSIFSNIFSNKKSNKVSKKSTTLDSPFSSYQSEKPFKISLINAKKYRSAVDIREPQQSLTKRISKLLYKDGSNLIRRSFSFRDLQRKKEKDITREKLAEMKNMEWAASLQSLVESDIGISYDDLSFVNYDVQNSLLAEKIEPLRPHRAILRTQSMYENGYEKSRNCNETRDSSSSVPQHSQSAVELSNSGTDISLIISSEPCHHKEGNVEDTSKISEIKTSDSVSEKSNDPKENWGNSSPPLLSLHLVRKAFTLINIKQNNKKLSLCVILCINFFLQQNIVFVAIVFNLVKSLSSKSLAIARECTPSAAASSDNLSSNDNPYEWRKLVGSIRRKVQRNPTSTNNGEKGGNGSVSRKNSLTKSKFDLFKRETSREEIGIQHRKEKGPTTSKDEGNVPSVSRTSKLVKQKSIELSPSKRNYFRKCYENEKRKSNKVCHSNMDVSANKSTKTDVMLKSNRSSFKNKKSTKQKNQRNVSREDFLAATMRIFLVVSPPGGKIQVRSRSLNHLDKLEMRQSTAYSTESTSLKDSKSEPDCTRSLTILPPKNTLLNDSQASEFKNGRKHVLTRSQKSSSECFSVNFEIGDEPTWDNELFFPAIRGVTLFDSLCKLCELRNIDLLSCEGWLQDRENNTSTRVSFSQDTKILVGRNIVITAKGSSSARQEEAAKKSSSSIKSRTSFNSSVDFPSSSNLNLSHDSRLSVQDFETNKRQCKQRWSGLFSNSKDNSRMEVLAEQLNYYAKYGVPTSQVYPKGQCESIDALYKLENDWKEIIDAEQLCERSQQQQTALWELIKTEVAYIKTLKVVTDLFLACLRDLQSSNLLKEIDTDKLFSNITEILDANVLFWRNSLFPLVRDMRKYKQPPCIENMCEGFLKINDIFQPYFRYCSEQARCQHYCRENHAHNELFTAYLAWCETQRECNRLRLMDILVQPMQRLTKYGLLLKAILRNTDDDVEKDNLNLMIKSVDDFVNNVNFSLKRKQDNERIKGIIARIESYDVVESKDDDVEKLLKNYSRLDLNKPMVGCSPGRRRHLIMEGDLKLKDNTISKTEVHCFLLTDMLLICKPSTKKGGATMRVIRQPYVIDRLVISELNRETPSLACIYKNEFDMAVAAFILQNNDAKKLKVWKESIMKAQSIYSQAKKVNYTMEESLDAEYCADYSLESDYHNVQLAPRSPLAGSSRSSRVSSLAHSHSLVLSGSVEINEQSSGNPSHMPSGAETTENRTASISSDDGVQSLPSEKSPVTHKSLFKQRMILKTPNTLSVQPYGTLGQSLPNLTLGSPNVGTLNLNLNQNTLLVPSSTTKNGGHLLSPTHRGISYPPPSPTRGNLKRGLAISQNKNPPLIKTRHVTSTTSGTSGASGAQIPTSFDFDVPIISAISARYESDYLNRDQKRQTLLRNEKGDLRRSCSPGAAEDVPRSENRDFKMHTKPSSWNDNGSKKLRDQT</sequence>
<dbReference type="GO" id="GO:0030424">
    <property type="term" value="C:axon"/>
    <property type="evidence" value="ECO:0007669"/>
    <property type="project" value="TreeGrafter"/>
</dbReference>
<dbReference type="Proteomes" id="UP000192223">
    <property type="component" value="Unplaced"/>
</dbReference>
<feature type="region of interest" description="Disordered" evidence="1">
    <location>
        <begin position="637"/>
        <end position="659"/>
    </location>
</feature>
<feature type="region of interest" description="Disordered" evidence="1">
    <location>
        <begin position="777"/>
        <end position="796"/>
    </location>
</feature>
<feature type="compositionally biased region" description="Basic residues" evidence="1">
    <location>
        <begin position="722"/>
        <end position="732"/>
    </location>
</feature>